<evidence type="ECO:0000313" key="6">
    <source>
        <dbReference type="Proteomes" id="UP000261520"/>
    </source>
</evidence>
<dbReference type="STRING" id="409849.ENSPMGP00000023048"/>
<accession>A0A3B4B111</accession>
<dbReference type="Ensembl" id="ENSPMGT00000024553.1">
    <property type="protein sequence ID" value="ENSPMGP00000023048.1"/>
    <property type="gene ID" value="ENSPMGG00000018653.1"/>
</dbReference>
<evidence type="ECO:0000256" key="3">
    <source>
        <dbReference type="PROSITE-ProRule" id="PRU00059"/>
    </source>
</evidence>
<dbReference type="InterPro" id="IPR035914">
    <property type="entry name" value="Sperma_CUB_dom_sf"/>
</dbReference>
<evidence type="ECO:0000256" key="1">
    <source>
        <dbReference type="ARBA" id="ARBA00022737"/>
    </source>
</evidence>
<dbReference type="PROSITE" id="PS01180">
    <property type="entry name" value="CUB"/>
    <property type="match status" value="1"/>
</dbReference>
<keyword evidence="6" id="KW-1185">Reference proteome</keyword>
<comment type="caution">
    <text evidence="3">Lacks conserved residue(s) required for the propagation of feature annotation.</text>
</comment>
<dbReference type="InterPro" id="IPR000859">
    <property type="entry name" value="CUB_dom"/>
</dbReference>
<dbReference type="Pfam" id="PF00431">
    <property type="entry name" value="CUB"/>
    <property type="match status" value="1"/>
</dbReference>
<sequence>GEQLAKFCGQTIPPSLKTLAHVFVFSGCGANFTASRGNVVSPNYPSDYPHRANCNYTINAGEQSVVVLTFRVFQLEGTPSTQLLQYKSHCDIHQY</sequence>
<feature type="domain" description="CUB" evidence="4">
    <location>
        <begin position="28"/>
        <end position="95"/>
    </location>
</feature>
<reference evidence="5" key="1">
    <citation type="submission" date="2025-08" db="UniProtKB">
        <authorList>
            <consortium name="Ensembl"/>
        </authorList>
    </citation>
    <scope>IDENTIFICATION</scope>
</reference>
<reference evidence="5" key="2">
    <citation type="submission" date="2025-09" db="UniProtKB">
        <authorList>
            <consortium name="Ensembl"/>
        </authorList>
    </citation>
    <scope>IDENTIFICATION</scope>
</reference>
<organism evidence="5 6">
    <name type="scientific">Periophthalmus magnuspinnatus</name>
    <dbReference type="NCBI Taxonomy" id="409849"/>
    <lineage>
        <taxon>Eukaryota</taxon>
        <taxon>Metazoa</taxon>
        <taxon>Chordata</taxon>
        <taxon>Craniata</taxon>
        <taxon>Vertebrata</taxon>
        <taxon>Euteleostomi</taxon>
        <taxon>Actinopterygii</taxon>
        <taxon>Neopterygii</taxon>
        <taxon>Teleostei</taxon>
        <taxon>Neoteleostei</taxon>
        <taxon>Acanthomorphata</taxon>
        <taxon>Gobiaria</taxon>
        <taxon>Gobiiformes</taxon>
        <taxon>Gobioidei</taxon>
        <taxon>Gobiidae</taxon>
        <taxon>Oxudercinae</taxon>
        <taxon>Periophthalmus</taxon>
    </lineage>
</organism>
<evidence type="ECO:0000259" key="4">
    <source>
        <dbReference type="PROSITE" id="PS01180"/>
    </source>
</evidence>
<proteinExistence type="predicted"/>
<evidence type="ECO:0000313" key="5">
    <source>
        <dbReference type="Ensembl" id="ENSPMGP00000023048.1"/>
    </source>
</evidence>
<dbReference type="Gene3D" id="2.60.120.290">
    <property type="entry name" value="Spermadhesin, CUB domain"/>
    <property type="match status" value="1"/>
</dbReference>
<dbReference type="AlphaFoldDB" id="A0A3B4B111"/>
<name>A0A3B4B111_9GOBI</name>
<keyword evidence="1" id="KW-0677">Repeat</keyword>
<evidence type="ECO:0000256" key="2">
    <source>
        <dbReference type="ARBA" id="ARBA00023157"/>
    </source>
</evidence>
<keyword evidence="2" id="KW-1015">Disulfide bond</keyword>
<dbReference type="CDD" id="cd00041">
    <property type="entry name" value="CUB"/>
    <property type="match status" value="1"/>
</dbReference>
<protein>
    <recommendedName>
        <fullName evidence="4">CUB domain-containing protein</fullName>
    </recommendedName>
</protein>
<dbReference type="Proteomes" id="UP000261520">
    <property type="component" value="Unplaced"/>
</dbReference>
<dbReference type="PANTHER" id="PTHR24251">
    <property type="entry name" value="OVOCHYMASE-RELATED"/>
    <property type="match status" value="1"/>
</dbReference>
<dbReference type="SUPFAM" id="SSF49854">
    <property type="entry name" value="Spermadhesin, CUB domain"/>
    <property type="match status" value="1"/>
</dbReference>